<dbReference type="AlphaFoldDB" id="A0A6B0UK95"/>
<feature type="chain" id="PRO_5025378922" evidence="1">
    <location>
        <begin position="22"/>
        <end position="112"/>
    </location>
</feature>
<reference evidence="2" key="1">
    <citation type="submission" date="2019-12" db="EMBL/GenBank/DDBJ databases">
        <title>An insight into the sialome of adult female Ixodes ricinus ticks feeding for 6 days.</title>
        <authorList>
            <person name="Perner J."/>
            <person name="Ribeiro J.M.C."/>
        </authorList>
    </citation>
    <scope>NUCLEOTIDE SEQUENCE</scope>
    <source>
        <strain evidence="2">Semi-engorged</strain>
        <tissue evidence="2">Salivary glands</tissue>
    </source>
</reference>
<proteinExistence type="predicted"/>
<keyword evidence="1" id="KW-0732">Signal</keyword>
<name>A0A6B0UK95_IXORI</name>
<protein>
    <submittedName>
        <fullName evidence="2">Putative secreted protein</fullName>
    </submittedName>
</protein>
<evidence type="ECO:0000313" key="2">
    <source>
        <dbReference type="EMBL" id="MXU90065.1"/>
    </source>
</evidence>
<sequence length="112" mass="12412">MLLCLLLPLEQLLFVLSPALTQSLSDAVEALLFVLQYRQVCARRVDKLLQVLGVVGRGLGVTFGRLVDARRRRIGLFQVRHGIVLGETMRQQPAVQLEGFGSSQDLRPSSVL</sequence>
<evidence type="ECO:0000256" key="1">
    <source>
        <dbReference type="SAM" id="SignalP"/>
    </source>
</evidence>
<feature type="signal peptide" evidence="1">
    <location>
        <begin position="1"/>
        <end position="21"/>
    </location>
</feature>
<organism evidence="2">
    <name type="scientific">Ixodes ricinus</name>
    <name type="common">Common tick</name>
    <name type="synonym">Acarus ricinus</name>
    <dbReference type="NCBI Taxonomy" id="34613"/>
    <lineage>
        <taxon>Eukaryota</taxon>
        <taxon>Metazoa</taxon>
        <taxon>Ecdysozoa</taxon>
        <taxon>Arthropoda</taxon>
        <taxon>Chelicerata</taxon>
        <taxon>Arachnida</taxon>
        <taxon>Acari</taxon>
        <taxon>Parasitiformes</taxon>
        <taxon>Ixodida</taxon>
        <taxon>Ixodoidea</taxon>
        <taxon>Ixodidae</taxon>
        <taxon>Ixodinae</taxon>
        <taxon>Ixodes</taxon>
    </lineage>
</organism>
<accession>A0A6B0UK95</accession>
<dbReference type="EMBL" id="GIFC01007982">
    <property type="protein sequence ID" value="MXU90065.1"/>
    <property type="molecule type" value="Transcribed_RNA"/>
</dbReference>